<protein>
    <submittedName>
        <fullName evidence="2">Uncharacterized protein</fullName>
    </submittedName>
</protein>
<sequence>MNKNLLVNFSKILFGLFAISTIAMLFIVYKNISHPLIIRFGMCYLYLTFFILIFTPIMVIIKIRKLKWAEIKHRLIKFILIFILFGISNYILDHFFKSGNIDLTKNLTIAFATSFGISFLDLLFLSKKC</sequence>
<reference evidence="2 3" key="1">
    <citation type="submission" date="2018-06" db="EMBL/GenBank/DDBJ databases">
        <authorList>
            <consortium name="Pathogen Informatics"/>
            <person name="Doyle S."/>
        </authorList>
    </citation>
    <scope>NUCLEOTIDE SEQUENCE [LARGE SCALE GENOMIC DNA]</scope>
    <source>
        <strain evidence="2 3">NCTC9836</strain>
    </source>
</reference>
<dbReference type="EMBL" id="UFWZ01000001">
    <property type="protein sequence ID" value="SUY47636.1"/>
    <property type="molecule type" value="Genomic_DNA"/>
</dbReference>
<dbReference type="AlphaFoldDB" id="A0A381JB23"/>
<keyword evidence="1" id="KW-0472">Membrane</keyword>
<dbReference type="Proteomes" id="UP000254664">
    <property type="component" value="Unassembled WGS sequence"/>
</dbReference>
<feature type="transmembrane region" description="Helical" evidence="1">
    <location>
        <begin position="44"/>
        <end position="63"/>
    </location>
</feature>
<feature type="transmembrane region" description="Helical" evidence="1">
    <location>
        <begin position="75"/>
        <end position="92"/>
    </location>
</feature>
<evidence type="ECO:0000256" key="1">
    <source>
        <dbReference type="SAM" id="Phobius"/>
    </source>
</evidence>
<feature type="transmembrane region" description="Helical" evidence="1">
    <location>
        <begin position="107"/>
        <end position="125"/>
    </location>
</feature>
<accession>A0A381JB23</accession>
<feature type="transmembrane region" description="Helical" evidence="1">
    <location>
        <begin position="12"/>
        <end position="32"/>
    </location>
</feature>
<evidence type="ECO:0000313" key="2">
    <source>
        <dbReference type="EMBL" id="SUY47636.1"/>
    </source>
</evidence>
<name>A0A381JB23_9CLOT</name>
<organism evidence="2 3">
    <name type="scientific">Clostridium putrefaciens</name>
    <dbReference type="NCBI Taxonomy" id="99675"/>
    <lineage>
        <taxon>Bacteria</taxon>
        <taxon>Bacillati</taxon>
        <taxon>Bacillota</taxon>
        <taxon>Clostridia</taxon>
        <taxon>Eubacteriales</taxon>
        <taxon>Clostridiaceae</taxon>
        <taxon>Clostridium</taxon>
    </lineage>
</organism>
<dbReference type="RefSeq" id="WP_115641572.1">
    <property type="nucleotide sequence ID" value="NZ_UFWZ01000001.1"/>
</dbReference>
<dbReference type="OrthoDB" id="1926101at2"/>
<proteinExistence type="predicted"/>
<evidence type="ECO:0000313" key="3">
    <source>
        <dbReference type="Proteomes" id="UP000254664"/>
    </source>
</evidence>
<keyword evidence="1" id="KW-0812">Transmembrane</keyword>
<keyword evidence="1" id="KW-1133">Transmembrane helix</keyword>
<keyword evidence="3" id="KW-1185">Reference proteome</keyword>
<gene>
    <name evidence="2" type="ORF">NCTC9836_01974</name>
</gene>